<proteinExistence type="inferred from homology"/>
<dbReference type="GeneID" id="4355048"/>
<evidence type="ECO:0000256" key="5">
    <source>
        <dbReference type="ARBA" id="ARBA00023002"/>
    </source>
</evidence>
<dbReference type="OMA" id="VCNRCVG"/>
<dbReference type="PROSITE" id="PS51387">
    <property type="entry name" value="FAD_PCMH"/>
    <property type="match status" value="1"/>
</dbReference>
<dbReference type="GO" id="GO:0016491">
    <property type="term" value="F:oxidoreductase activity"/>
    <property type="evidence" value="ECO:0007669"/>
    <property type="project" value="UniProtKB-KW"/>
</dbReference>
<evidence type="ECO:0000313" key="8">
    <source>
        <dbReference type="Proteomes" id="UP000007963"/>
    </source>
</evidence>
<dbReference type="PANTHER" id="PTHR42973">
    <property type="entry name" value="BINDING OXIDOREDUCTASE, PUTATIVE (AFU_ORTHOLOGUE AFUA_1G17690)-RELATED"/>
    <property type="match status" value="1"/>
</dbReference>
<dbReference type="Gene3D" id="3.30.465.10">
    <property type="match status" value="1"/>
</dbReference>
<comment type="cofactor">
    <cofactor evidence="1">
        <name>FAD</name>
        <dbReference type="ChEBI" id="CHEBI:57692"/>
    </cofactor>
</comment>
<dbReference type="EMBL" id="CH476594">
    <property type="protein sequence ID" value="EAU38943.1"/>
    <property type="molecule type" value="Genomic_DNA"/>
</dbReference>
<feature type="domain" description="FAD-binding PCMH-type" evidence="6">
    <location>
        <begin position="45"/>
        <end position="242"/>
    </location>
</feature>
<dbReference type="InterPro" id="IPR036318">
    <property type="entry name" value="FAD-bd_PCMH-like_sf"/>
</dbReference>
<reference evidence="8" key="1">
    <citation type="submission" date="2005-09" db="EMBL/GenBank/DDBJ databases">
        <title>Annotation of the Aspergillus terreus NIH2624 genome.</title>
        <authorList>
            <person name="Birren B.W."/>
            <person name="Lander E.S."/>
            <person name="Galagan J.E."/>
            <person name="Nusbaum C."/>
            <person name="Devon K."/>
            <person name="Henn M."/>
            <person name="Ma L.-J."/>
            <person name="Jaffe D.B."/>
            <person name="Butler J."/>
            <person name="Alvarez P."/>
            <person name="Gnerre S."/>
            <person name="Grabherr M."/>
            <person name="Kleber M."/>
            <person name="Mauceli E.W."/>
            <person name="Brockman W."/>
            <person name="Rounsley S."/>
            <person name="Young S.K."/>
            <person name="LaButti K."/>
            <person name="Pushparaj V."/>
            <person name="DeCaprio D."/>
            <person name="Crawford M."/>
            <person name="Koehrsen M."/>
            <person name="Engels R."/>
            <person name="Montgomery P."/>
            <person name="Pearson M."/>
            <person name="Howarth C."/>
            <person name="Larson L."/>
            <person name="Luoma S."/>
            <person name="White J."/>
            <person name="Alvarado L."/>
            <person name="Kodira C.D."/>
            <person name="Zeng Q."/>
            <person name="Oleary S."/>
            <person name="Yandava C."/>
            <person name="Denning D.W."/>
            <person name="Nierman W.C."/>
            <person name="Milne T."/>
            <person name="Madden K."/>
        </authorList>
    </citation>
    <scope>NUCLEOTIDE SEQUENCE [LARGE SCALE GENOMIC DNA]</scope>
    <source>
        <strain evidence="8">NIH 2624 / FGSC A1156</strain>
    </source>
</reference>
<dbReference type="InterPro" id="IPR016169">
    <property type="entry name" value="FAD-bd_PCMH_sub2"/>
</dbReference>
<evidence type="ECO:0000256" key="1">
    <source>
        <dbReference type="ARBA" id="ARBA00001974"/>
    </source>
</evidence>
<dbReference type="Pfam" id="PF01565">
    <property type="entry name" value="FAD_binding_4"/>
    <property type="match status" value="1"/>
</dbReference>
<keyword evidence="5" id="KW-0560">Oxidoreductase</keyword>
<dbReference type="HOGENOM" id="CLU_018354_4_0_1"/>
<dbReference type="AlphaFoldDB" id="Q0D187"/>
<dbReference type="OrthoDB" id="9983560at2759"/>
<comment type="similarity">
    <text evidence="2">Belongs to the oxygen-dependent FAD-linked oxidoreductase family.</text>
</comment>
<dbReference type="RefSeq" id="XP_001210383.1">
    <property type="nucleotide sequence ID" value="XM_001210383.1"/>
</dbReference>
<dbReference type="STRING" id="341663.Q0D187"/>
<dbReference type="InterPro" id="IPR050416">
    <property type="entry name" value="FAD-linked_Oxidoreductase"/>
</dbReference>
<dbReference type="VEuPathDB" id="FungiDB:ATEG_00297"/>
<organism evidence="7 8">
    <name type="scientific">Aspergillus terreus (strain NIH 2624 / FGSC A1156)</name>
    <dbReference type="NCBI Taxonomy" id="341663"/>
    <lineage>
        <taxon>Eukaryota</taxon>
        <taxon>Fungi</taxon>
        <taxon>Dikarya</taxon>
        <taxon>Ascomycota</taxon>
        <taxon>Pezizomycotina</taxon>
        <taxon>Eurotiomycetes</taxon>
        <taxon>Eurotiomycetidae</taxon>
        <taxon>Eurotiales</taxon>
        <taxon>Aspergillaceae</taxon>
        <taxon>Aspergillus</taxon>
        <taxon>Aspergillus subgen. Circumdati</taxon>
    </lineage>
</organism>
<gene>
    <name evidence="7" type="ORF">ATEG_00297</name>
</gene>
<keyword evidence="3" id="KW-0285">Flavoprotein</keyword>
<evidence type="ECO:0000313" key="7">
    <source>
        <dbReference type="EMBL" id="EAU38943.1"/>
    </source>
</evidence>
<dbReference type="Proteomes" id="UP000007963">
    <property type="component" value="Unassembled WGS sequence"/>
</dbReference>
<sequence length="453" mass="49163">MPINAPSQREAGWTAFGERTKPARMQQLSGRWARQGSAPLTRLLRLGVIKELVCRHSRRGTSSVRLADDMILLSRSAVLCGRCTECPEHSEDCEIRHLGRSSRKGALSIWTHHMKGMEWHDSFIPQGAPVGTSGIAAVTLKAGEQWFDVYQAAAKRGVLVVGGSARTVGAAGGYLLGGGHSPFAHYYGLAADNLLEASIVSADGRHRVINSFTDPEYFWAIRGGGGSAWGVITSVTYKTHPVPSSLLIGLVQLNASSAASYKHVVAESLKLLPAVTDAGYTGYGTMENGFAAIFLQPNGTVESFNKTFAPFFNLTQLTGVSGTVGAYPSSWDGYIKTFLRDPNIGTSIQDAGRLLTTDVLTEKSQMLAEFIHENRQGAGFNFIGKVNNDQRDKTAVHDVWKRSHALIGIGIDWKDTASVEERQQKIQHLVQLSERFTEIVGEDGGTYINEANP</sequence>
<dbReference type="PANTHER" id="PTHR42973:SF39">
    <property type="entry name" value="FAD-BINDING PCMH-TYPE DOMAIN-CONTAINING PROTEIN"/>
    <property type="match status" value="1"/>
</dbReference>
<evidence type="ECO:0000256" key="3">
    <source>
        <dbReference type="ARBA" id="ARBA00022630"/>
    </source>
</evidence>
<dbReference type="InterPro" id="IPR006094">
    <property type="entry name" value="Oxid_FAD_bind_N"/>
</dbReference>
<keyword evidence="4" id="KW-0274">FAD</keyword>
<accession>Q0D187</accession>
<evidence type="ECO:0000256" key="4">
    <source>
        <dbReference type="ARBA" id="ARBA00022827"/>
    </source>
</evidence>
<dbReference type="GO" id="GO:0071949">
    <property type="term" value="F:FAD binding"/>
    <property type="evidence" value="ECO:0007669"/>
    <property type="project" value="InterPro"/>
</dbReference>
<evidence type="ECO:0000256" key="2">
    <source>
        <dbReference type="ARBA" id="ARBA00005466"/>
    </source>
</evidence>
<name>Q0D187_ASPTN</name>
<dbReference type="InterPro" id="IPR016166">
    <property type="entry name" value="FAD-bd_PCMH"/>
</dbReference>
<evidence type="ECO:0000259" key="6">
    <source>
        <dbReference type="PROSITE" id="PS51387"/>
    </source>
</evidence>
<dbReference type="SUPFAM" id="SSF56176">
    <property type="entry name" value="FAD-binding/transporter-associated domain-like"/>
    <property type="match status" value="1"/>
</dbReference>
<dbReference type="eggNOG" id="ENOG502QQWK">
    <property type="taxonomic scope" value="Eukaryota"/>
</dbReference>
<protein>
    <recommendedName>
        <fullName evidence="6">FAD-binding PCMH-type domain-containing protein</fullName>
    </recommendedName>
</protein>